<proteinExistence type="predicted"/>
<gene>
    <name evidence="1" type="ORF">AMON00008_LOCUS26778</name>
</gene>
<dbReference type="AlphaFoldDB" id="A0A7S4QXC3"/>
<sequence>MAAPGSPAGGRPDWSSLAAAALAFSGRGLGQPVCNVVGPNINPTCGRGWGEGSLWPSAFIYHSLMSGPSSPFLEVPSPEGQNPQVSIAGLTAMPASDFLRVLPGSARSWANSAEGEWTASLQAGRALLHVGGGTCLLAGVSVYRPERKRLALRLNFDGCSSACRVRHVGVELPLRRAASGGCAGVLVWMCGVMPAGTCPPSASSSSGAEAVRPALDLACELGSPSCFRAVRRRMQAVAAGCYEAFDWITPEPGLHSHGSLPEGGGAASAGASLGINATAWDLLMARLPVLSTNRAIIAAPLVHSTVLADRICVSIGGGCSSALGNSEVAGGDLGVREPWAGIAGVDIRSYVASEWWKWLLIAVLSSTFSILSWQAYTRRERTIDVWAEELQAGQQARRLSGTKIAYSLVPHRPFWD</sequence>
<evidence type="ECO:0000313" key="1">
    <source>
        <dbReference type="EMBL" id="CAE4596249.1"/>
    </source>
</evidence>
<name>A0A7S4QXC3_9DINO</name>
<organism evidence="1">
    <name type="scientific">Alexandrium monilatum</name>
    <dbReference type="NCBI Taxonomy" id="311494"/>
    <lineage>
        <taxon>Eukaryota</taxon>
        <taxon>Sar</taxon>
        <taxon>Alveolata</taxon>
        <taxon>Dinophyceae</taxon>
        <taxon>Gonyaulacales</taxon>
        <taxon>Pyrocystaceae</taxon>
        <taxon>Alexandrium</taxon>
    </lineage>
</organism>
<dbReference type="EMBL" id="HBNR01038730">
    <property type="protein sequence ID" value="CAE4596249.1"/>
    <property type="molecule type" value="Transcribed_RNA"/>
</dbReference>
<reference evidence="1" key="1">
    <citation type="submission" date="2021-01" db="EMBL/GenBank/DDBJ databases">
        <authorList>
            <person name="Corre E."/>
            <person name="Pelletier E."/>
            <person name="Niang G."/>
            <person name="Scheremetjew M."/>
            <person name="Finn R."/>
            <person name="Kale V."/>
            <person name="Holt S."/>
            <person name="Cochrane G."/>
            <person name="Meng A."/>
            <person name="Brown T."/>
            <person name="Cohen L."/>
        </authorList>
    </citation>
    <scope>NUCLEOTIDE SEQUENCE</scope>
    <source>
        <strain evidence="1">CCMP3105</strain>
    </source>
</reference>
<accession>A0A7S4QXC3</accession>
<protein>
    <submittedName>
        <fullName evidence="1">Uncharacterized protein</fullName>
    </submittedName>
</protein>